<protein>
    <submittedName>
        <fullName evidence="1">Uncharacterized protein</fullName>
    </submittedName>
</protein>
<dbReference type="AlphaFoldDB" id="A0AAD4C7U5"/>
<proteinExistence type="predicted"/>
<dbReference type="EMBL" id="WHUW01000002">
    <property type="protein sequence ID" value="KAF8451106.1"/>
    <property type="molecule type" value="Genomic_DNA"/>
</dbReference>
<sequence length="58" mass="6409">MDVYPSYMNGIKVSLTRIFAPESHAFPQTCLGGFEAIHPATQMIMSLPTLSSRAIYMS</sequence>
<name>A0AAD4C7U5_BOLED</name>
<reference evidence="1" key="2">
    <citation type="journal article" date="2020" name="Nat. Commun.">
        <title>Large-scale genome sequencing of mycorrhizal fungi provides insights into the early evolution of symbiotic traits.</title>
        <authorList>
            <person name="Miyauchi S."/>
            <person name="Kiss E."/>
            <person name="Kuo A."/>
            <person name="Drula E."/>
            <person name="Kohler A."/>
            <person name="Sanchez-Garcia M."/>
            <person name="Morin E."/>
            <person name="Andreopoulos B."/>
            <person name="Barry K.W."/>
            <person name="Bonito G."/>
            <person name="Buee M."/>
            <person name="Carver A."/>
            <person name="Chen C."/>
            <person name="Cichocki N."/>
            <person name="Clum A."/>
            <person name="Culley D."/>
            <person name="Crous P.W."/>
            <person name="Fauchery L."/>
            <person name="Girlanda M."/>
            <person name="Hayes R.D."/>
            <person name="Keri Z."/>
            <person name="LaButti K."/>
            <person name="Lipzen A."/>
            <person name="Lombard V."/>
            <person name="Magnuson J."/>
            <person name="Maillard F."/>
            <person name="Murat C."/>
            <person name="Nolan M."/>
            <person name="Ohm R.A."/>
            <person name="Pangilinan J."/>
            <person name="Pereira M.F."/>
            <person name="Perotto S."/>
            <person name="Peter M."/>
            <person name="Pfister S."/>
            <person name="Riley R."/>
            <person name="Sitrit Y."/>
            <person name="Stielow J.B."/>
            <person name="Szollosi G."/>
            <person name="Zifcakova L."/>
            <person name="Stursova M."/>
            <person name="Spatafora J.W."/>
            <person name="Tedersoo L."/>
            <person name="Vaario L.M."/>
            <person name="Yamada A."/>
            <person name="Yan M."/>
            <person name="Wang P."/>
            <person name="Xu J."/>
            <person name="Bruns T."/>
            <person name="Baldrian P."/>
            <person name="Vilgalys R."/>
            <person name="Dunand C."/>
            <person name="Henrissat B."/>
            <person name="Grigoriev I.V."/>
            <person name="Hibbett D."/>
            <person name="Nagy L.G."/>
            <person name="Martin F.M."/>
        </authorList>
    </citation>
    <scope>NUCLEOTIDE SEQUENCE</scope>
    <source>
        <strain evidence="1">BED1</strain>
    </source>
</reference>
<evidence type="ECO:0000313" key="1">
    <source>
        <dbReference type="EMBL" id="KAF8451106.1"/>
    </source>
</evidence>
<gene>
    <name evidence="1" type="ORF">L210DRAFT_954562</name>
</gene>
<comment type="caution">
    <text evidence="1">The sequence shown here is derived from an EMBL/GenBank/DDBJ whole genome shotgun (WGS) entry which is preliminary data.</text>
</comment>
<evidence type="ECO:0000313" key="2">
    <source>
        <dbReference type="Proteomes" id="UP001194468"/>
    </source>
</evidence>
<feature type="non-terminal residue" evidence="1">
    <location>
        <position position="1"/>
    </location>
</feature>
<organism evidence="1 2">
    <name type="scientific">Boletus edulis BED1</name>
    <dbReference type="NCBI Taxonomy" id="1328754"/>
    <lineage>
        <taxon>Eukaryota</taxon>
        <taxon>Fungi</taxon>
        <taxon>Dikarya</taxon>
        <taxon>Basidiomycota</taxon>
        <taxon>Agaricomycotina</taxon>
        <taxon>Agaricomycetes</taxon>
        <taxon>Agaricomycetidae</taxon>
        <taxon>Boletales</taxon>
        <taxon>Boletineae</taxon>
        <taxon>Boletaceae</taxon>
        <taxon>Boletoideae</taxon>
        <taxon>Boletus</taxon>
    </lineage>
</organism>
<accession>A0AAD4C7U5</accession>
<dbReference type="Proteomes" id="UP001194468">
    <property type="component" value="Unassembled WGS sequence"/>
</dbReference>
<reference evidence="1" key="1">
    <citation type="submission" date="2019-10" db="EMBL/GenBank/DDBJ databases">
        <authorList>
            <consortium name="DOE Joint Genome Institute"/>
            <person name="Kuo A."/>
            <person name="Miyauchi S."/>
            <person name="Kiss E."/>
            <person name="Drula E."/>
            <person name="Kohler A."/>
            <person name="Sanchez-Garcia M."/>
            <person name="Andreopoulos B."/>
            <person name="Barry K.W."/>
            <person name="Bonito G."/>
            <person name="Buee M."/>
            <person name="Carver A."/>
            <person name="Chen C."/>
            <person name="Cichocki N."/>
            <person name="Clum A."/>
            <person name="Culley D."/>
            <person name="Crous P.W."/>
            <person name="Fauchery L."/>
            <person name="Girlanda M."/>
            <person name="Hayes R."/>
            <person name="Keri Z."/>
            <person name="LaButti K."/>
            <person name="Lipzen A."/>
            <person name="Lombard V."/>
            <person name="Magnuson J."/>
            <person name="Maillard F."/>
            <person name="Morin E."/>
            <person name="Murat C."/>
            <person name="Nolan M."/>
            <person name="Ohm R."/>
            <person name="Pangilinan J."/>
            <person name="Pereira M."/>
            <person name="Perotto S."/>
            <person name="Peter M."/>
            <person name="Riley R."/>
            <person name="Sitrit Y."/>
            <person name="Stielow B."/>
            <person name="Szollosi G."/>
            <person name="Zifcakova L."/>
            <person name="Stursova M."/>
            <person name="Spatafora J.W."/>
            <person name="Tedersoo L."/>
            <person name="Vaario L.-M."/>
            <person name="Yamada A."/>
            <person name="Yan M."/>
            <person name="Wang P."/>
            <person name="Xu J."/>
            <person name="Bruns T."/>
            <person name="Baldrian P."/>
            <person name="Vilgalys R."/>
            <person name="Henrissat B."/>
            <person name="Grigoriev I.V."/>
            <person name="Hibbett D."/>
            <person name="Nagy L.G."/>
            <person name="Martin F.M."/>
        </authorList>
    </citation>
    <scope>NUCLEOTIDE SEQUENCE</scope>
    <source>
        <strain evidence="1">BED1</strain>
    </source>
</reference>
<keyword evidence="2" id="KW-1185">Reference proteome</keyword>